<feature type="transmembrane region" description="Helical" evidence="2">
    <location>
        <begin position="217"/>
        <end position="240"/>
    </location>
</feature>
<feature type="transmembrane region" description="Helical" evidence="2">
    <location>
        <begin position="252"/>
        <end position="273"/>
    </location>
</feature>
<comment type="caution">
    <text evidence="3">The sequence shown here is derived from an EMBL/GenBank/DDBJ whole genome shotgun (WGS) entry which is preliminary data.</text>
</comment>
<organism evidence="3 4">
    <name type="scientific">Didymosphaeria variabile</name>
    <dbReference type="NCBI Taxonomy" id="1932322"/>
    <lineage>
        <taxon>Eukaryota</taxon>
        <taxon>Fungi</taxon>
        <taxon>Dikarya</taxon>
        <taxon>Ascomycota</taxon>
        <taxon>Pezizomycotina</taxon>
        <taxon>Dothideomycetes</taxon>
        <taxon>Pleosporomycetidae</taxon>
        <taxon>Pleosporales</taxon>
        <taxon>Massarineae</taxon>
        <taxon>Didymosphaeriaceae</taxon>
        <taxon>Didymosphaeria</taxon>
    </lineage>
</organism>
<dbReference type="PANTHER" id="PTHR42101">
    <property type="entry name" value="CHROMOSOME 16, WHOLE GENOME SHOTGUN SEQUENCE"/>
    <property type="match status" value="1"/>
</dbReference>
<feature type="transmembrane region" description="Helical" evidence="2">
    <location>
        <begin position="53"/>
        <end position="72"/>
    </location>
</feature>
<accession>A0A9W8XS23</accession>
<feature type="compositionally biased region" description="Basic and acidic residues" evidence="1">
    <location>
        <begin position="529"/>
        <end position="542"/>
    </location>
</feature>
<keyword evidence="2" id="KW-1133">Transmembrane helix</keyword>
<dbReference type="Pfam" id="PF06772">
    <property type="entry name" value="LtrA"/>
    <property type="match status" value="1"/>
</dbReference>
<dbReference type="InterPro" id="IPR010640">
    <property type="entry name" value="Low_temperature_requirement_A"/>
</dbReference>
<evidence type="ECO:0000256" key="2">
    <source>
        <dbReference type="SAM" id="Phobius"/>
    </source>
</evidence>
<dbReference type="GeneID" id="80907890"/>
<feature type="transmembrane region" description="Helical" evidence="2">
    <location>
        <begin position="426"/>
        <end position="447"/>
    </location>
</feature>
<evidence type="ECO:0000256" key="1">
    <source>
        <dbReference type="SAM" id="MobiDB-lite"/>
    </source>
</evidence>
<feature type="transmembrane region" description="Helical" evidence="2">
    <location>
        <begin position="454"/>
        <end position="478"/>
    </location>
</feature>
<dbReference type="AlphaFoldDB" id="A0A9W8XS23"/>
<gene>
    <name evidence="3" type="ORF">N0V89_004360</name>
</gene>
<dbReference type="RefSeq" id="XP_056073454.1">
    <property type="nucleotide sequence ID" value="XM_056213146.1"/>
</dbReference>
<evidence type="ECO:0008006" key="5">
    <source>
        <dbReference type="Google" id="ProtNLM"/>
    </source>
</evidence>
<keyword evidence="2" id="KW-0472">Membrane</keyword>
<keyword evidence="2" id="KW-0812">Transmembrane</keyword>
<name>A0A9W8XS23_9PLEO</name>
<feature type="transmembrane region" description="Helical" evidence="2">
    <location>
        <begin position="285"/>
        <end position="303"/>
    </location>
</feature>
<keyword evidence="4" id="KW-1185">Reference proteome</keyword>
<dbReference type="PANTHER" id="PTHR42101:SF1">
    <property type="entry name" value="LOW TEMPERATURE REQUIREMENT A"/>
    <property type="match status" value="1"/>
</dbReference>
<evidence type="ECO:0000313" key="3">
    <source>
        <dbReference type="EMBL" id="KAJ4356328.1"/>
    </source>
</evidence>
<evidence type="ECO:0000313" key="4">
    <source>
        <dbReference type="Proteomes" id="UP001140513"/>
    </source>
</evidence>
<reference evidence="3" key="1">
    <citation type="submission" date="2022-10" db="EMBL/GenBank/DDBJ databases">
        <title>Tapping the CABI collections for fungal endophytes: first genome assemblies for Collariella, Neodidymelliopsis, Ascochyta clinopodiicola, Didymella pomorum, Didymosphaeria variabile, Neocosmospora piperis and Neocucurbitaria cava.</title>
        <authorList>
            <person name="Hill R."/>
        </authorList>
    </citation>
    <scope>NUCLEOTIDE SEQUENCE</scope>
    <source>
        <strain evidence="3">IMI 356815</strain>
    </source>
</reference>
<protein>
    <recommendedName>
        <fullName evidence="5">Low temperature requirement A</fullName>
    </recommendedName>
</protein>
<dbReference type="Proteomes" id="UP001140513">
    <property type="component" value="Unassembled WGS sequence"/>
</dbReference>
<feature type="transmembrane region" description="Helical" evidence="2">
    <location>
        <begin position="180"/>
        <end position="205"/>
    </location>
</feature>
<feature type="transmembrane region" description="Helical" evidence="2">
    <location>
        <begin position="484"/>
        <end position="506"/>
    </location>
</feature>
<feature type="region of interest" description="Disordered" evidence="1">
    <location>
        <begin position="529"/>
        <end position="556"/>
    </location>
</feature>
<feature type="transmembrane region" description="Helical" evidence="2">
    <location>
        <begin position="78"/>
        <end position="95"/>
    </location>
</feature>
<proteinExistence type="predicted"/>
<dbReference type="OrthoDB" id="3177213at2759"/>
<sequence>MGWSFHGHKRDVDKEKHLKRLHKTVPWIEDPLAGADHEHLVFSQRHEANTVELFFDLFFVANLATFTTYHSITDGDYLVAYVGFFGILWSSWFQVTLHDVRFARDSLYERFCKTVQFIVFVGLALVGSSFNPGKGSNGGNKASNTNFRILCYTLVVSRGLLAIQHMIVLFYLVRASFSKLFLPMGLMISLYLTAAGAFAAMTPAFKEGDESHRGVYVVWYVVMVVEAAAVITISSVWRMLSFKKTHLMERMSLLTLIVIGEGAIGVTKTVSRLMGKYGLDVEGCFLVMCIIALLQVALARYVIKNWAKIDTSIGKYCFTENLDGAKLRDKLVELLDYFYFTSKTETQEFQKITEETIWQIGNTTDICSKSNATEYINSNSIPTQFYNMSIDMFNGVYVGLGMKLPADKLDKHTAAEIALKSWKLVYLYYWVSFCILMACSIVFLLLIRRHRHDLFDFVSIGSRIMSLVIGAILCAMISNEIGLYQFLGSPAVLPVCLSLIFLVLCFDKLSAVFCNWHLLKNGQPYAKEYDEHGHHEHGHGEAQENAAHTSGHAHHNSALLDHRRSAAWSIHGESEDTQPLTKHAAHRSTEYYGAEHGGYPMEPLISPPLVSPPPVTGHGHVAGGYMPVGNSQNYGA</sequence>
<feature type="transmembrane region" description="Helical" evidence="2">
    <location>
        <begin position="147"/>
        <end position="173"/>
    </location>
</feature>
<dbReference type="EMBL" id="JAPEUX010000003">
    <property type="protein sequence ID" value="KAJ4356328.1"/>
    <property type="molecule type" value="Genomic_DNA"/>
</dbReference>